<organism evidence="1">
    <name type="scientific">freshwater metagenome</name>
    <dbReference type="NCBI Taxonomy" id="449393"/>
    <lineage>
        <taxon>unclassified sequences</taxon>
        <taxon>metagenomes</taxon>
        <taxon>ecological metagenomes</taxon>
    </lineage>
</organism>
<accession>A0A6J7A307</accession>
<reference evidence="1" key="1">
    <citation type="submission" date="2020-05" db="EMBL/GenBank/DDBJ databases">
        <authorList>
            <person name="Chiriac C."/>
            <person name="Salcher M."/>
            <person name="Ghai R."/>
            <person name="Kavagutti S V."/>
        </authorList>
    </citation>
    <scope>NUCLEOTIDE SEQUENCE</scope>
</reference>
<dbReference type="AlphaFoldDB" id="A0A6J7A307"/>
<dbReference type="EMBL" id="CAFAAQ010000299">
    <property type="protein sequence ID" value="CAB4827256.1"/>
    <property type="molecule type" value="Genomic_DNA"/>
</dbReference>
<gene>
    <name evidence="1" type="ORF">UFOPK3046_02106</name>
</gene>
<name>A0A6J7A307_9ZZZZ</name>
<proteinExistence type="predicted"/>
<evidence type="ECO:0000313" key="1">
    <source>
        <dbReference type="EMBL" id="CAB4827256.1"/>
    </source>
</evidence>
<sequence length="181" mass="20692">MYQPAQATKINNCSVFRNAHHATRGRCARSKALQSFTFGRSALPALSIADRQDHPISISVDFNHHHRYFGADQRLWGHPWGLREQRGGHKGSHTNISDQTTLHLFGDSRGYGCARFFGCFKAFPGLQLEGPHLRQDWSILGILASQYCRWKNLANNCRARKFCTRNYPSSAISKSHLYFLW</sequence>
<protein>
    <submittedName>
        <fullName evidence="1">Unannotated protein</fullName>
    </submittedName>
</protein>